<feature type="coiled-coil region" evidence="1">
    <location>
        <begin position="1061"/>
        <end position="1088"/>
    </location>
</feature>
<feature type="region of interest" description="Disordered" evidence="2">
    <location>
        <begin position="368"/>
        <end position="418"/>
    </location>
</feature>
<feature type="compositionally biased region" description="Polar residues" evidence="2">
    <location>
        <begin position="378"/>
        <end position="401"/>
    </location>
</feature>
<accession>I7M0V0</accession>
<keyword evidence="1" id="KW-0175">Coiled coil</keyword>
<proteinExistence type="predicted"/>
<keyword evidence="4" id="KW-1185">Reference proteome</keyword>
<evidence type="ECO:0000313" key="4">
    <source>
        <dbReference type="Proteomes" id="UP000009168"/>
    </source>
</evidence>
<reference evidence="4" key="1">
    <citation type="journal article" date="2006" name="PLoS Biol.">
        <title>Macronuclear genome sequence of the ciliate Tetrahymena thermophila, a model eukaryote.</title>
        <authorList>
            <person name="Eisen J.A."/>
            <person name="Coyne R.S."/>
            <person name="Wu M."/>
            <person name="Wu D."/>
            <person name="Thiagarajan M."/>
            <person name="Wortman J.R."/>
            <person name="Badger J.H."/>
            <person name="Ren Q."/>
            <person name="Amedeo P."/>
            <person name="Jones K.M."/>
            <person name="Tallon L.J."/>
            <person name="Delcher A.L."/>
            <person name="Salzberg S.L."/>
            <person name="Silva J.C."/>
            <person name="Haas B.J."/>
            <person name="Majoros W.H."/>
            <person name="Farzad M."/>
            <person name="Carlton J.M."/>
            <person name="Smith R.K. Jr."/>
            <person name="Garg J."/>
            <person name="Pearlman R.E."/>
            <person name="Karrer K.M."/>
            <person name="Sun L."/>
            <person name="Manning G."/>
            <person name="Elde N.C."/>
            <person name="Turkewitz A.P."/>
            <person name="Asai D.J."/>
            <person name="Wilkes D.E."/>
            <person name="Wang Y."/>
            <person name="Cai H."/>
            <person name="Collins K."/>
            <person name="Stewart B.A."/>
            <person name="Lee S.R."/>
            <person name="Wilamowska K."/>
            <person name="Weinberg Z."/>
            <person name="Ruzzo W.L."/>
            <person name="Wloga D."/>
            <person name="Gaertig J."/>
            <person name="Frankel J."/>
            <person name="Tsao C.-C."/>
            <person name="Gorovsky M.A."/>
            <person name="Keeling P.J."/>
            <person name="Waller R.F."/>
            <person name="Patron N.J."/>
            <person name="Cherry J.M."/>
            <person name="Stover N.A."/>
            <person name="Krieger C.J."/>
            <person name="del Toro C."/>
            <person name="Ryder H.F."/>
            <person name="Williamson S.C."/>
            <person name="Barbeau R.A."/>
            <person name="Hamilton E.P."/>
            <person name="Orias E."/>
        </authorList>
    </citation>
    <scope>NUCLEOTIDE SEQUENCE [LARGE SCALE GENOMIC DNA]</scope>
    <source>
        <strain evidence="4">SB210</strain>
    </source>
</reference>
<dbReference type="EMBL" id="GG662793">
    <property type="protein sequence ID" value="EAR90986.1"/>
    <property type="molecule type" value="Genomic_DNA"/>
</dbReference>
<feature type="region of interest" description="Disordered" evidence="2">
    <location>
        <begin position="450"/>
        <end position="469"/>
    </location>
</feature>
<evidence type="ECO:0000256" key="2">
    <source>
        <dbReference type="SAM" id="MobiDB-lite"/>
    </source>
</evidence>
<dbReference type="GeneID" id="7839543"/>
<feature type="compositionally biased region" description="Polar residues" evidence="2">
    <location>
        <begin position="837"/>
        <end position="851"/>
    </location>
</feature>
<evidence type="ECO:0000256" key="1">
    <source>
        <dbReference type="SAM" id="Coils"/>
    </source>
</evidence>
<dbReference type="InParanoid" id="I7M0V0"/>
<feature type="region of interest" description="Disordered" evidence="2">
    <location>
        <begin position="25"/>
        <end position="44"/>
    </location>
</feature>
<protein>
    <submittedName>
        <fullName evidence="3">Endo-1,4-beta-xylanase xylA, putative</fullName>
    </submittedName>
</protein>
<name>I7M0V0_TETTS</name>
<feature type="compositionally biased region" description="Polar residues" evidence="2">
    <location>
        <begin position="184"/>
        <end position="214"/>
    </location>
</feature>
<dbReference type="RefSeq" id="XP_001011231.1">
    <property type="nucleotide sequence ID" value="XM_001011231.2"/>
</dbReference>
<dbReference type="HOGENOM" id="CLU_278438_0_0_1"/>
<feature type="region of interest" description="Disordered" evidence="2">
    <location>
        <begin position="837"/>
        <end position="857"/>
    </location>
</feature>
<organism evidence="3 4">
    <name type="scientific">Tetrahymena thermophila (strain SB210)</name>
    <dbReference type="NCBI Taxonomy" id="312017"/>
    <lineage>
        <taxon>Eukaryota</taxon>
        <taxon>Sar</taxon>
        <taxon>Alveolata</taxon>
        <taxon>Ciliophora</taxon>
        <taxon>Intramacronucleata</taxon>
        <taxon>Oligohymenophorea</taxon>
        <taxon>Hymenostomatida</taxon>
        <taxon>Tetrahymenina</taxon>
        <taxon>Tetrahymenidae</taxon>
        <taxon>Tetrahymena</taxon>
    </lineage>
</organism>
<gene>
    <name evidence="3" type="ORF">TTHERM_00145920</name>
</gene>
<dbReference type="Proteomes" id="UP000009168">
    <property type="component" value="Unassembled WGS sequence"/>
</dbReference>
<feature type="compositionally biased region" description="Polar residues" evidence="2">
    <location>
        <begin position="25"/>
        <end position="37"/>
    </location>
</feature>
<sequence>MHQNNFLFVTGFSSKPEILQRNHSFLNDPKQSGSHDINQNKKPKTDFVQKNKIIIKIQKIQNQQQNGEQNMEPNPLKNAQIKIKKSQFSKKLNQSVGLDDSRENCSDIVKLSQSFDCKLGQAKKILRRIIPKDQQYQNRPFSTMERYVEESNENQTKFRTNFIKFEQDKENQDMNQNFQLQNETNIKDSTCSKSDNLNQNKNSEHGMSSSTKSDQNQKKYGIKCATQPDLDNSIVENNQLLDMVDLNDINLQNNRLKAQLNNQILTNYIVKDSYFNQDKKRDNLQPKNLKTSVIEAKKKFINVRNIVNQSLGEPTLDISDETQKIQGNNKNFKILRKSNQHEQNLIDQYDMNSNNNYIKLQQTQNQLNASKNKKDTDSYSTLTFNQKSTVDQTSPSQQNTKQIYQSQQNNAQQNRSTVNNQETRINQMQEQNIKINGLNQSYNQQLSENIQSNQQDIPESQTQNSQTVSQINNSQIDNNEQQFYQQEANIFKHQQRVIHKSYDYQLGVKNFANQNPLYQSNFENEQQLIGSYPQQNLLTESNHNQPITEKFNNQNSKNHGLMKQNLILFQNNKKQETLKNNIANQNCSQISSQFQMELVSDQGFKPQQYGKSPFKQNTKQIIINPNLQKKFNFNQQQVQQNQQQLMNAYIDMNYRANTEPVSQQNSINQYTPLSLQKKINTQSNINNKSKQNADGHFNNFLEDFNLDSISINANQPLTKSSQKSRKTVNQVQYHFEINSQSGVTPLSLQNKSNAALKNTIRGQSYSQQNQYNTNNIYQNNQQIQKYVKSASSLGFNEADQKSNYNIISHPPLLSQSQDNISDSSLLSNNYVPFPMQGNQIFNSNSTQSRKSGGTGGQNLIFQFHEVNQHQNNQRSQSQNANRNHEMNFNLSIDRTSQISGSQRSQSNHNNLNQFQNFKPQSLNFAPPSCSSIQSLYSSKCQNQLQSKYCNSNTINSSKNLIGDFNQNTMMKEMYTELDEDVRIFDCSPKRIMQLKQNNLQRSSVTLSQSQLDFSNTNNLTSTSSKFGLNNQNQQNDLKQFNETAKVFISKLDNTNKASETNQLIEQYLNQVRNRITQLKNKKKNTEIDLILVNTKIIQEIEQTNTNQKQKMPHNLSQQLDEIYQQIKKNIFIYSCQ</sequence>
<dbReference type="AlphaFoldDB" id="I7M0V0"/>
<feature type="region of interest" description="Disordered" evidence="2">
    <location>
        <begin position="184"/>
        <end position="219"/>
    </location>
</feature>
<dbReference type="KEGG" id="tet:TTHERM_00145920"/>
<feature type="compositionally biased region" description="Low complexity" evidence="2">
    <location>
        <begin position="402"/>
        <end position="414"/>
    </location>
</feature>
<evidence type="ECO:0000313" key="3">
    <source>
        <dbReference type="EMBL" id="EAR90986.1"/>
    </source>
</evidence>